<accession>A0A8J2YHM5</accession>
<evidence type="ECO:0000313" key="4">
    <source>
        <dbReference type="Proteomes" id="UP000602745"/>
    </source>
</evidence>
<dbReference type="InterPro" id="IPR005064">
    <property type="entry name" value="BUG"/>
</dbReference>
<keyword evidence="2" id="KW-0732">Signal</keyword>
<gene>
    <name evidence="3" type="ORF">GCM10007276_20920</name>
</gene>
<comment type="caution">
    <text evidence="3">The sequence shown here is derived from an EMBL/GenBank/DDBJ whole genome shotgun (WGS) entry which is preliminary data.</text>
</comment>
<sequence>MKIYQKFCTVIQKSKIMPLTGLLVGGLGLAASAGAASAQSADFSGKRIEAVVPFGEGGGADTYTRYMARVLAPKLPGEPTIVIRNIPGGGSVNGANWFEANAAKDGTHFAVASTSTTLTSTLRSTDPNIQFKPEGWIAFIGSPMGKVIYVHSQTGIKNVEGLKDYKGELLMGLQNPTGSDMPTLLSLELLGVNVKPVLGTDGGDQHLGFQRGELTLNADVTSAYKQMAQPLIDAGTAVPLFTMGYADANGEIVRDPNFPDLPSWVEAYEIIHGKKPSGTEYDAWLALFHLSVMSSKALVLPAGTPEDVVAAYNAAAADLVEDKDFKAESGEFIGTYPQLTGEAARKSLVTATSITPEARKWVTDWLKQRFKIDL</sequence>
<dbReference type="PANTHER" id="PTHR42928">
    <property type="entry name" value="TRICARBOXYLATE-BINDING PROTEIN"/>
    <property type="match status" value="1"/>
</dbReference>
<dbReference type="EMBL" id="BMCP01000002">
    <property type="protein sequence ID" value="GGE43521.1"/>
    <property type="molecule type" value="Genomic_DNA"/>
</dbReference>
<protein>
    <recommendedName>
        <fullName evidence="5">Tricarboxylate transporter</fullName>
    </recommendedName>
</protein>
<reference evidence="3" key="2">
    <citation type="submission" date="2020-09" db="EMBL/GenBank/DDBJ databases">
        <authorList>
            <person name="Sun Q."/>
            <person name="Sedlacek I."/>
        </authorList>
    </citation>
    <scope>NUCLEOTIDE SEQUENCE</scope>
    <source>
        <strain evidence="3">CCM 7684</strain>
    </source>
</reference>
<comment type="similarity">
    <text evidence="1">Belongs to the UPF0065 (bug) family.</text>
</comment>
<evidence type="ECO:0000256" key="1">
    <source>
        <dbReference type="ARBA" id="ARBA00006987"/>
    </source>
</evidence>
<keyword evidence="4" id="KW-1185">Reference proteome</keyword>
<dbReference type="Proteomes" id="UP000602745">
    <property type="component" value="Unassembled WGS sequence"/>
</dbReference>
<feature type="signal peptide" evidence="2">
    <location>
        <begin position="1"/>
        <end position="38"/>
    </location>
</feature>
<reference evidence="3" key="1">
    <citation type="journal article" date="2014" name="Int. J. Syst. Evol. Microbiol.">
        <title>Complete genome sequence of Corynebacterium casei LMG S-19264T (=DSM 44701T), isolated from a smear-ripened cheese.</title>
        <authorList>
            <consortium name="US DOE Joint Genome Institute (JGI-PGF)"/>
            <person name="Walter F."/>
            <person name="Albersmeier A."/>
            <person name="Kalinowski J."/>
            <person name="Ruckert C."/>
        </authorList>
    </citation>
    <scope>NUCLEOTIDE SEQUENCE</scope>
    <source>
        <strain evidence="3">CCM 7684</strain>
    </source>
</reference>
<name>A0A8J2YHM5_9RHOB</name>
<dbReference type="Gene3D" id="3.40.190.150">
    <property type="entry name" value="Bordetella uptake gene, domain 1"/>
    <property type="match status" value="1"/>
</dbReference>
<dbReference type="InterPro" id="IPR042100">
    <property type="entry name" value="Bug_dom1"/>
</dbReference>
<dbReference type="AlphaFoldDB" id="A0A8J2YHM5"/>
<dbReference type="Gene3D" id="3.40.190.10">
    <property type="entry name" value="Periplasmic binding protein-like II"/>
    <property type="match status" value="1"/>
</dbReference>
<evidence type="ECO:0008006" key="5">
    <source>
        <dbReference type="Google" id="ProtNLM"/>
    </source>
</evidence>
<proteinExistence type="inferred from homology"/>
<evidence type="ECO:0000313" key="3">
    <source>
        <dbReference type="EMBL" id="GGE43521.1"/>
    </source>
</evidence>
<dbReference type="PANTHER" id="PTHR42928:SF3">
    <property type="entry name" value="UPF0065 PROTEIN YFLP"/>
    <property type="match status" value="1"/>
</dbReference>
<feature type="chain" id="PRO_5035263807" description="Tricarboxylate transporter" evidence="2">
    <location>
        <begin position="39"/>
        <end position="374"/>
    </location>
</feature>
<organism evidence="3 4">
    <name type="scientific">Agaricicola taiwanensis</name>
    <dbReference type="NCBI Taxonomy" id="591372"/>
    <lineage>
        <taxon>Bacteria</taxon>
        <taxon>Pseudomonadati</taxon>
        <taxon>Pseudomonadota</taxon>
        <taxon>Alphaproteobacteria</taxon>
        <taxon>Rhodobacterales</taxon>
        <taxon>Paracoccaceae</taxon>
        <taxon>Agaricicola</taxon>
    </lineage>
</organism>
<evidence type="ECO:0000256" key="2">
    <source>
        <dbReference type="SAM" id="SignalP"/>
    </source>
</evidence>